<reference evidence="1 2" key="1">
    <citation type="journal article" date="2022" name="Nat. Ecol. Evol.">
        <title>A masculinizing supergene underlies an exaggerated male reproductive morph in a spider.</title>
        <authorList>
            <person name="Hendrickx F."/>
            <person name="De Corte Z."/>
            <person name="Sonet G."/>
            <person name="Van Belleghem S.M."/>
            <person name="Kostlbacher S."/>
            <person name="Vangestel C."/>
        </authorList>
    </citation>
    <scope>NUCLEOTIDE SEQUENCE [LARGE SCALE GENOMIC DNA]</scope>
    <source>
        <strain evidence="1">W744_W776</strain>
    </source>
</reference>
<dbReference type="AlphaFoldDB" id="A0AAV6VIQ8"/>
<proteinExistence type="predicted"/>
<evidence type="ECO:0000313" key="1">
    <source>
        <dbReference type="EMBL" id="KAG8196011.1"/>
    </source>
</evidence>
<dbReference type="EMBL" id="JAFNEN010000075">
    <property type="protein sequence ID" value="KAG8196011.1"/>
    <property type="molecule type" value="Genomic_DNA"/>
</dbReference>
<gene>
    <name evidence="1" type="ORF">JTE90_028981</name>
</gene>
<comment type="caution">
    <text evidence="1">The sequence shown here is derived from an EMBL/GenBank/DDBJ whole genome shotgun (WGS) entry which is preliminary data.</text>
</comment>
<name>A0AAV6VIQ8_9ARAC</name>
<organism evidence="1 2">
    <name type="scientific">Oedothorax gibbosus</name>
    <dbReference type="NCBI Taxonomy" id="931172"/>
    <lineage>
        <taxon>Eukaryota</taxon>
        <taxon>Metazoa</taxon>
        <taxon>Ecdysozoa</taxon>
        <taxon>Arthropoda</taxon>
        <taxon>Chelicerata</taxon>
        <taxon>Arachnida</taxon>
        <taxon>Araneae</taxon>
        <taxon>Araneomorphae</taxon>
        <taxon>Entelegynae</taxon>
        <taxon>Araneoidea</taxon>
        <taxon>Linyphiidae</taxon>
        <taxon>Erigoninae</taxon>
        <taxon>Oedothorax</taxon>
    </lineage>
</organism>
<sequence>MGSRPYAGKVGLQNQRAGFVLSILLKVNHQTIRTILTEIPVFSHLKRKTKDSMRTRWHALDESKIGGLLLPLPVALFHSCRLPCCRSRYCPCH</sequence>
<keyword evidence="2" id="KW-1185">Reference proteome</keyword>
<evidence type="ECO:0000313" key="2">
    <source>
        <dbReference type="Proteomes" id="UP000827092"/>
    </source>
</evidence>
<protein>
    <submittedName>
        <fullName evidence="1">Uncharacterized protein</fullName>
    </submittedName>
</protein>
<accession>A0AAV6VIQ8</accession>
<dbReference type="Proteomes" id="UP000827092">
    <property type="component" value="Unassembled WGS sequence"/>
</dbReference>